<dbReference type="PANTHER" id="PTHR33266">
    <property type="entry name" value="CHROMOSOME 15, WHOLE GENOME SHOTGUN SEQUENCE"/>
    <property type="match status" value="1"/>
</dbReference>
<organism evidence="1 2">
    <name type="scientific">Phytophthora oleae</name>
    <dbReference type="NCBI Taxonomy" id="2107226"/>
    <lineage>
        <taxon>Eukaryota</taxon>
        <taxon>Sar</taxon>
        <taxon>Stramenopiles</taxon>
        <taxon>Oomycota</taxon>
        <taxon>Peronosporomycetes</taxon>
        <taxon>Peronosporales</taxon>
        <taxon>Peronosporaceae</taxon>
        <taxon>Phytophthora</taxon>
    </lineage>
</organism>
<evidence type="ECO:0000313" key="1">
    <source>
        <dbReference type="EMBL" id="KAL3670999.1"/>
    </source>
</evidence>
<proteinExistence type="predicted"/>
<reference evidence="1 2" key="1">
    <citation type="submission" date="2024-09" db="EMBL/GenBank/DDBJ databases">
        <title>Genome sequencing and assembly of Phytophthora oleae, isolate VK10A, causative agent of rot of olive drupes.</title>
        <authorList>
            <person name="Conti Taguali S."/>
            <person name="Riolo M."/>
            <person name="La Spada F."/>
            <person name="Cacciola S.O."/>
            <person name="Dionisio G."/>
        </authorList>
    </citation>
    <scope>NUCLEOTIDE SEQUENCE [LARGE SCALE GENOMIC DNA]</scope>
    <source>
        <strain evidence="1 2">VK10A</strain>
    </source>
</reference>
<name>A0ABD3G1B3_9STRA</name>
<evidence type="ECO:0000313" key="2">
    <source>
        <dbReference type="Proteomes" id="UP001632037"/>
    </source>
</evidence>
<dbReference type="PANTHER" id="PTHR33266:SF1">
    <property type="entry name" value="F-BOX DOMAIN-CONTAINING PROTEIN"/>
    <property type="match status" value="1"/>
</dbReference>
<keyword evidence="2" id="KW-1185">Reference proteome</keyword>
<protein>
    <submittedName>
        <fullName evidence="1">Uncharacterized protein</fullName>
    </submittedName>
</protein>
<comment type="caution">
    <text evidence="1">The sequence shown here is derived from an EMBL/GenBank/DDBJ whole genome shotgun (WGS) entry which is preliminary data.</text>
</comment>
<gene>
    <name evidence="1" type="ORF">V7S43_004183</name>
</gene>
<sequence>MGRPLWCSMDDTKKDLKARKDVLTKFAARKLLIGLGASEPASYTDSTLHGVSSLFCRVGLRPYASSPLATRLVADFMSVLHYVTYKNDAQISGYVSDPILMFGASRMWYQFENPTTNLPSALQSYILPQFETILLNGVIDTGNIGELVARIFLLLAMDAVAMGSSDKREFVFSGEFCDVLKFVEMLVGDNPHRTEQDIMKSYKDWLKSWNGWQVCFSHFVDLQEEPTEDVLWKLLDRRAAGTFPRGQKGADLIIPIFHPKCDLYPEGSVSFIVVQVKNRVDKDDKFPDSALRKLSCPYVFKKANSLSKFKNHEVIRLYMSLREVLDEDDSAQCIVTNQIRKTRNLKKIKSKKDFDGSLCVRGVLAPGMNERWPFLSKGLAEKLREIANAAWWDGEVQVKYDLKSRDDYEMETKQNRLSSVLSADDAEKTSLHTLKFASKVKAH</sequence>
<dbReference type="Proteomes" id="UP001632037">
    <property type="component" value="Unassembled WGS sequence"/>
</dbReference>
<dbReference type="EMBL" id="JBIMZQ010000006">
    <property type="protein sequence ID" value="KAL3670999.1"/>
    <property type="molecule type" value="Genomic_DNA"/>
</dbReference>
<accession>A0ABD3G1B3</accession>
<dbReference type="AlphaFoldDB" id="A0ABD3G1B3"/>